<dbReference type="GO" id="GO:0006935">
    <property type="term" value="P:chemotaxis"/>
    <property type="evidence" value="ECO:0007669"/>
    <property type="project" value="UniProtKB-KW"/>
</dbReference>
<dbReference type="SUPFAM" id="SSF103039">
    <property type="entry name" value="CheC-like"/>
    <property type="match status" value="1"/>
</dbReference>
<gene>
    <name evidence="4" type="ORF">IMF26_05850</name>
</gene>
<accession>A0AAT9LAW8</accession>
<keyword evidence="2" id="KW-0378">Hydrolase</keyword>
<dbReference type="EMBL" id="CP062796">
    <property type="protein sequence ID" value="QUL97648.1"/>
    <property type="molecule type" value="Genomic_DNA"/>
</dbReference>
<dbReference type="InterPro" id="IPR050992">
    <property type="entry name" value="CheZ_family_phosphatases"/>
</dbReference>
<dbReference type="AlphaFoldDB" id="A0AAT9LAW8"/>
<evidence type="ECO:0000256" key="1">
    <source>
        <dbReference type="ARBA" id="ARBA00022500"/>
    </source>
</evidence>
<name>A0AAT9LAW8_9FIRM</name>
<feature type="domain" description="Chemotaxis phosphatase CheX-like" evidence="3">
    <location>
        <begin position="58"/>
        <end position="146"/>
    </location>
</feature>
<organism evidence="4">
    <name type="scientific">Candidatus Fermentithermobacillus carboniphilus</name>
    <dbReference type="NCBI Taxonomy" id="3085328"/>
    <lineage>
        <taxon>Bacteria</taxon>
        <taxon>Bacillati</taxon>
        <taxon>Bacillota</taxon>
        <taxon>Candidatus Fermentithermobacillia</taxon>
        <taxon>Candidatus Fermentithermobacillales</taxon>
        <taxon>Candidatus Fermentithermobacillaceae</taxon>
        <taxon>Candidatus Fermentithermobacillus</taxon>
    </lineage>
</organism>
<dbReference type="InterPro" id="IPR028051">
    <property type="entry name" value="CheX-like_dom"/>
</dbReference>
<keyword evidence="1" id="KW-0145">Chemotaxis</keyword>
<reference evidence="4" key="1">
    <citation type="submission" date="2020-10" db="EMBL/GenBank/DDBJ databases">
        <authorList>
            <person name="Kadnikov V."/>
            <person name="Beletsky A.V."/>
            <person name="Mardanov A.V."/>
            <person name="Karnachuk O.V."/>
            <person name="Ravin N.V."/>
        </authorList>
    </citation>
    <scope>NUCLEOTIDE SEQUENCE</scope>
    <source>
        <strain evidence="4">Bu02</strain>
    </source>
</reference>
<dbReference type="GO" id="GO:0016787">
    <property type="term" value="F:hydrolase activity"/>
    <property type="evidence" value="ECO:0007669"/>
    <property type="project" value="UniProtKB-KW"/>
</dbReference>
<evidence type="ECO:0000313" key="4">
    <source>
        <dbReference type="EMBL" id="QUL97648.1"/>
    </source>
</evidence>
<evidence type="ECO:0000256" key="2">
    <source>
        <dbReference type="ARBA" id="ARBA00022801"/>
    </source>
</evidence>
<dbReference type="InterPro" id="IPR028976">
    <property type="entry name" value="CheC-like_sf"/>
</dbReference>
<dbReference type="PANTHER" id="PTHR43693">
    <property type="entry name" value="PROTEIN PHOSPHATASE CHEZ"/>
    <property type="match status" value="1"/>
</dbReference>
<proteinExistence type="predicted"/>
<protein>
    <submittedName>
        <fullName evidence="4">Chemotaxis protein CheX</fullName>
    </submittedName>
</protein>
<reference evidence="4" key="2">
    <citation type="journal article" date="2023" name="Biology">
        <title>Prokaryotic Life Associated with Coal-Fire Gas Vents Revealed by Metagenomics.</title>
        <authorList>
            <person name="Kadnikov V.V."/>
            <person name="Mardanov A.V."/>
            <person name="Beletsky A.V."/>
            <person name="Karnachuk O.V."/>
            <person name="Ravin N.V."/>
        </authorList>
    </citation>
    <scope>NUCLEOTIDE SEQUENCE</scope>
    <source>
        <strain evidence="4">Bu02</strain>
    </source>
</reference>
<dbReference type="PANTHER" id="PTHR43693:SF1">
    <property type="entry name" value="PROTEIN PHOSPHATASE CHEZ"/>
    <property type="match status" value="1"/>
</dbReference>
<sequence length="202" mass="21377">MNFREFKKCAASGLENARRTLSILTGRDVTINSQSMGFVELGDIPALSGSPEDVVLASYVTFDGDARGQLMILFKPDSAEKLVSVLSPHLTSHVDPKDMSRLLDSTVSEVANIVGSSVLNAIADGAGMTLKPSPPILIREMSGAILESVVATCSRGADRVYVVDIKFSAGEGKALFEIVFLPDICTNSSGFLGYGSVAWTNG</sequence>
<dbReference type="Gene3D" id="3.40.1550.10">
    <property type="entry name" value="CheC-like"/>
    <property type="match status" value="1"/>
</dbReference>
<evidence type="ECO:0000259" key="3">
    <source>
        <dbReference type="Pfam" id="PF13690"/>
    </source>
</evidence>
<dbReference type="CDD" id="cd17905">
    <property type="entry name" value="CheC-like"/>
    <property type="match status" value="1"/>
</dbReference>
<dbReference type="KEGG" id="fcz:IMF26_05850"/>
<dbReference type="Pfam" id="PF13690">
    <property type="entry name" value="CheX"/>
    <property type="match status" value="1"/>
</dbReference>